<evidence type="ECO:0000313" key="4">
    <source>
        <dbReference type="Proteomes" id="UP000792457"/>
    </source>
</evidence>
<dbReference type="InterPro" id="IPR036259">
    <property type="entry name" value="MFS_trans_sf"/>
</dbReference>
<comment type="caution">
    <text evidence="3">The sequence shown here is derived from an EMBL/GenBank/DDBJ whole genome shotgun (WGS) entry which is preliminary data.</text>
</comment>
<feature type="transmembrane region" description="Helical" evidence="2">
    <location>
        <begin position="232"/>
        <end position="254"/>
    </location>
</feature>
<evidence type="ECO:0000256" key="2">
    <source>
        <dbReference type="SAM" id="Phobius"/>
    </source>
</evidence>
<evidence type="ECO:0000313" key="3">
    <source>
        <dbReference type="EMBL" id="KAG8228577.1"/>
    </source>
</evidence>
<feature type="region of interest" description="Disordered" evidence="1">
    <location>
        <begin position="1"/>
        <end position="23"/>
    </location>
</feature>
<feature type="non-terminal residue" evidence="3">
    <location>
        <position position="274"/>
    </location>
</feature>
<proteinExistence type="predicted"/>
<dbReference type="Proteomes" id="UP000792457">
    <property type="component" value="Unassembled WGS sequence"/>
</dbReference>
<evidence type="ECO:0008006" key="5">
    <source>
        <dbReference type="Google" id="ProtNLM"/>
    </source>
</evidence>
<organism evidence="3 4">
    <name type="scientific">Ladona fulva</name>
    <name type="common">Scarce chaser dragonfly</name>
    <name type="synonym">Libellula fulva</name>
    <dbReference type="NCBI Taxonomy" id="123851"/>
    <lineage>
        <taxon>Eukaryota</taxon>
        <taxon>Metazoa</taxon>
        <taxon>Ecdysozoa</taxon>
        <taxon>Arthropoda</taxon>
        <taxon>Hexapoda</taxon>
        <taxon>Insecta</taxon>
        <taxon>Pterygota</taxon>
        <taxon>Palaeoptera</taxon>
        <taxon>Odonata</taxon>
        <taxon>Epiprocta</taxon>
        <taxon>Anisoptera</taxon>
        <taxon>Libelluloidea</taxon>
        <taxon>Libellulidae</taxon>
        <taxon>Ladona</taxon>
    </lineage>
</organism>
<accession>A0A8K0P0J7</accession>
<dbReference type="InterPro" id="IPR050327">
    <property type="entry name" value="Proton-linked_MCT"/>
</dbReference>
<evidence type="ECO:0000256" key="1">
    <source>
        <dbReference type="SAM" id="MobiDB-lite"/>
    </source>
</evidence>
<keyword evidence="4" id="KW-1185">Reference proteome</keyword>
<reference evidence="3" key="1">
    <citation type="submission" date="2013-04" db="EMBL/GenBank/DDBJ databases">
        <authorList>
            <person name="Qu J."/>
            <person name="Murali S.C."/>
            <person name="Bandaranaike D."/>
            <person name="Bellair M."/>
            <person name="Blankenburg K."/>
            <person name="Chao H."/>
            <person name="Dinh H."/>
            <person name="Doddapaneni H."/>
            <person name="Downs B."/>
            <person name="Dugan-Rocha S."/>
            <person name="Elkadiri S."/>
            <person name="Gnanaolivu R.D."/>
            <person name="Hernandez B."/>
            <person name="Javaid M."/>
            <person name="Jayaseelan J.C."/>
            <person name="Lee S."/>
            <person name="Li M."/>
            <person name="Ming W."/>
            <person name="Munidasa M."/>
            <person name="Muniz J."/>
            <person name="Nguyen L."/>
            <person name="Ongeri F."/>
            <person name="Osuji N."/>
            <person name="Pu L.-L."/>
            <person name="Puazo M."/>
            <person name="Qu C."/>
            <person name="Quiroz J."/>
            <person name="Raj R."/>
            <person name="Weissenberger G."/>
            <person name="Xin Y."/>
            <person name="Zou X."/>
            <person name="Han Y."/>
            <person name="Richards S."/>
            <person name="Worley K."/>
            <person name="Muzny D."/>
            <person name="Gibbs R."/>
        </authorList>
    </citation>
    <scope>NUCLEOTIDE SEQUENCE</scope>
    <source>
        <strain evidence="3">Sampled in the wild</strain>
    </source>
</reference>
<dbReference type="PANTHER" id="PTHR11360:SF284">
    <property type="entry name" value="EG:103B4.3 PROTEIN-RELATED"/>
    <property type="match status" value="1"/>
</dbReference>
<dbReference type="EMBL" id="KZ308378">
    <property type="protein sequence ID" value="KAG8228577.1"/>
    <property type="molecule type" value="Genomic_DNA"/>
</dbReference>
<keyword evidence="2" id="KW-0812">Transmembrane</keyword>
<dbReference type="PANTHER" id="PTHR11360">
    <property type="entry name" value="MONOCARBOXYLATE TRANSPORTER"/>
    <property type="match status" value="1"/>
</dbReference>
<reference evidence="3" key="2">
    <citation type="submission" date="2017-10" db="EMBL/GenBank/DDBJ databases">
        <title>Ladona fulva Genome sequencing and assembly.</title>
        <authorList>
            <person name="Murali S."/>
            <person name="Richards S."/>
            <person name="Bandaranaike D."/>
            <person name="Bellair M."/>
            <person name="Blankenburg K."/>
            <person name="Chao H."/>
            <person name="Dinh H."/>
            <person name="Doddapaneni H."/>
            <person name="Dugan-Rocha S."/>
            <person name="Elkadiri S."/>
            <person name="Gnanaolivu R."/>
            <person name="Hernandez B."/>
            <person name="Skinner E."/>
            <person name="Javaid M."/>
            <person name="Lee S."/>
            <person name="Li M."/>
            <person name="Ming W."/>
            <person name="Munidasa M."/>
            <person name="Muniz J."/>
            <person name="Nguyen L."/>
            <person name="Hughes D."/>
            <person name="Osuji N."/>
            <person name="Pu L.-L."/>
            <person name="Puazo M."/>
            <person name="Qu C."/>
            <person name="Quiroz J."/>
            <person name="Raj R."/>
            <person name="Weissenberger G."/>
            <person name="Xin Y."/>
            <person name="Zou X."/>
            <person name="Han Y."/>
            <person name="Worley K."/>
            <person name="Muzny D."/>
            <person name="Gibbs R."/>
        </authorList>
    </citation>
    <scope>NUCLEOTIDE SEQUENCE</scope>
    <source>
        <strain evidence="3">Sampled in the wild</strain>
    </source>
</reference>
<sequence>MSDLGDPLDKADNGDVMPVDDYEGPIVRSNTISVKCNGNDGEQNKRPMSFSDNFHMHPHQHTIGVSQGVARRLAQSHKKQNDVARMALSQPSLYAASKGAAGTQGENPETPMHTTIRGGLMSREDIFYTGSLVNIAHHRMSSSGKLGGHGRHKSETKLPIEDIRDDKSMCCGLVTSPSAKEALRSMLDMELLKDPIFILFAFSNFCTSIGFNVPYVYIVASAEELGISKERASLLLSVLGVANTVGRVALGWVADKPWVNRLWIYNVSLTICGI</sequence>
<keyword evidence="2" id="KW-1133">Transmembrane helix</keyword>
<dbReference type="Gene3D" id="1.20.1250.20">
    <property type="entry name" value="MFS general substrate transporter like domains"/>
    <property type="match status" value="1"/>
</dbReference>
<keyword evidence="2" id="KW-0472">Membrane</keyword>
<dbReference type="GO" id="GO:0008028">
    <property type="term" value="F:monocarboxylic acid transmembrane transporter activity"/>
    <property type="evidence" value="ECO:0007669"/>
    <property type="project" value="TreeGrafter"/>
</dbReference>
<dbReference type="OrthoDB" id="6499973at2759"/>
<feature type="transmembrane region" description="Helical" evidence="2">
    <location>
        <begin position="196"/>
        <end position="220"/>
    </location>
</feature>
<gene>
    <name evidence="3" type="ORF">J437_LFUL009282</name>
</gene>
<protein>
    <recommendedName>
        <fullName evidence="5">Major facilitator superfamily (MFS) profile domain-containing protein</fullName>
    </recommendedName>
</protein>
<dbReference type="SUPFAM" id="SSF103473">
    <property type="entry name" value="MFS general substrate transporter"/>
    <property type="match status" value="1"/>
</dbReference>
<name>A0A8K0P0J7_LADFU</name>
<dbReference type="AlphaFoldDB" id="A0A8K0P0J7"/>